<keyword evidence="6 7" id="KW-0472">Membrane</keyword>
<feature type="transmembrane region" description="Helical" evidence="7">
    <location>
        <begin position="54"/>
        <end position="75"/>
    </location>
</feature>
<dbReference type="Pfam" id="PF01790">
    <property type="entry name" value="LGT"/>
    <property type="match status" value="1"/>
</dbReference>
<gene>
    <name evidence="7 8" type="primary">lgt</name>
    <name evidence="8" type="ORF">C9J27_20605</name>
</gene>
<dbReference type="EC" id="2.5.1.145" evidence="7"/>
<feature type="transmembrane region" description="Helical" evidence="7">
    <location>
        <begin position="20"/>
        <end position="42"/>
    </location>
</feature>
<feature type="transmembrane region" description="Helical" evidence="7">
    <location>
        <begin position="202"/>
        <end position="220"/>
    </location>
</feature>
<dbReference type="GO" id="GO:0042158">
    <property type="term" value="P:lipoprotein biosynthetic process"/>
    <property type="evidence" value="ECO:0007669"/>
    <property type="project" value="UniProtKB-UniRule"/>
</dbReference>
<organism evidence="8 9">
    <name type="scientific">Photobacterium kishitanii</name>
    <dbReference type="NCBI Taxonomy" id="318456"/>
    <lineage>
        <taxon>Bacteria</taxon>
        <taxon>Pseudomonadati</taxon>
        <taxon>Pseudomonadota</taxon>
        <taxon>Gammaproteobacteria</taxon>
        <taxon>Vibrionales</taxon>
        <taxon>Vibrionaceae</taxon>
        <taxon>Photobacterium</taxon>
    </lineage>
</organism>
<proteinExistence type="inferred from homology"/>
<sequence length="266" mass="30613">MNHFVWDVNPILVSFFGLKIHWYGVLFALAITFGFQVMKSIYQRENKPVESLDSLLMYAVVGIIVGARLFHVVFYDPDYYWAHPAKIFAVWEGGLASHGGGLGLIIAVYYYSKKYAIDRMWLLDRLAIATALFGFFVRFGNFFNSEILGTPSSLPWAVVFERVDLVPRHPVMLYEGFSYLAIFFLLFALYRKTDIGKYKGLLLGWFLVLVMTVRFLLEFIKVHQADYSTDMVINTGQLLSIPFILVGIYLVIKGQRERSLQRAKNN</sequence>
<feature type="transmembrane region" description="Helical" evidence="7">
    <location>
        <begin position="122"/>
        <end position="143"/>
    </location>
</feature>
<feature type="transmembrane region" description="Helical" evidence="7">
    <location>
        <begin position="171"/>
        <end position="190"/>
    </location>
</feature>
<evidence type="ECO:0000256" key="5">
    <source>
        <dbReference type="ARBA" id="ARBA00022989"/>
    </source>
</evidence>
<comment type="subcellular location">
    <subcellularLocation>
        <location evidence="7">Cell membrane</location>
        <topology evidence="7">Multi-pass membrane protein</topology>
    </subcellularLocation>
</comment>
<comment type="caution">
    <text evidence="8">The sequence shown here is derived from an EMBL/GenBank/DDBJ whole genome shotgun (WGS) entry which is preliminary data.</text>
</comment>
<keyword evidence="2 7" id="KW-1003">Cell membrane</keyword>
<dbReference type="GeneID" id="29944909"/>
<dbReference type="eggNOG" id="COG0682">
    <property type="taxonomic scope" value="Bacteria"/>
</dbReference>
<keyword evidence="4 7" id="KW-0812">Transmembrane</keyword>
<name>A0A0B7JBZ5_9GAMM</name>
<feature type="binding site" evidence="7">
    <location>
        <position position="138"/>
    </location>
    <ligand>
        <name>a 1,2-diacyl-sn-glycero-3-phospho-(1'-sn-glycerol)</name>
        <dbReference type="ChEBI" id="CHEBI:64716"/>
    </ligand>
</feature>
<dbReference type="PANTHER" id="PTHR30589:SF0">
    <property type="entry name" value="PHOSPHATIDYLGLYCEROL--PROLIPOPROTEIN DIACYLGLYCERYL TRANSFERASE"/>
    <property type="match status" value="1"/>
</dbReference>
<keyword evidence="3 7" id="KW-0808">Transferase</keyword>
<dbReference type="GO" id="GO:0005886">
    <property type="term" value="C:plasma membrane"/>
    <property type="evidence" value="ECO:0007669"/>
    <property type="project" value="UniProtKB-SubCell"/>
</dbReference>
<feature type="transmembrane region" description="Helical" evidence="7">
    <location>
        <begin position="232"/>
        <end position="252"/>
    </location>
</feature>
<accession>A0A0B7JBZ5</accession>
<dbReference type="AlphaFoldDB" id="A0A0B7JBZ5"/>
<comment type="pathway">
    <text evidence="7">Protein modification; lipoprotein biosynthesis (diacylglyceryl transfer).</text>
</comment>
<protein>
    <recommendedName>
        <fullName evidence="7">Phosphatidylglycerol--prolipoprotein diacylglyceryl transferase</fullName>
        <ecNumber evidence="7">2.5.1.145</ecNumber>
    </recommendedName>
</protein>
<dbReference type="Proteomes" id="UP000241426">
    <property type="component" value="Unassembled WGS sequence"/>
</dbReference>
<evidence type="ECO:0000313" key="9">
    <source>
        <dbReference type="Proteomes" id="UP000241426"/>
    </source>
</evidence>
<comment type="catalytic activity">
    <reaction evidence="7">
        <text>L-cysteinyl-[prolipoprotein] + a 1,2-diacyl-sn-glycero-3-phospho-(1'-sn-glycerol) = an S-1,2-diacyl-sn-glyceryl-L-cysteinyl-[prolipoprotein] + sn-glycerol 1-phosphate + H(+)</text>
        <dbReference type="Rhea" id="RHEA:56712"/>
        <dbReference type="Rhea" id="RHEA-COMP:14679"/>
        <dbReference type="Rhea" id="RHEA-COMP:14680"/>
        <dbReference type="ChEBI" id="CHEBI:15378"/>
        <dbReference type="ChEBI" id="CHEBI:29950"/>
        <dbReference type="ChEBI" id="CHEBI:57685"/>
        <dbReference type="ChEBI" id="CHEBI:64716"/>
        <dbReference type="ChEBI" id="CHEBI:140658"/>
        <dbReference type="EC" id="2.5.1.145"/>
    </reaction>
</comment>
<evidence type="ECO:0000256" key="4">
    <source>
        <dbReference type="ARBA" id="ARBA00022692"/>
    </source>
</evidence>
<dbReference type="UniPathway" id="UPA00664"/>
<dbReference type="InterPro" id="IPR001640">
    <property type="entry name" value="Lgt"/>
</dbReference>
<dbReference type="NCBIfam" id="TIGR00544">
    <property type="entry name" value="lgt"/>
    <property type="match status" value="1"/>
</dbReference>
<accession>A0A2T3KCT0</accession>
<keyword evidence="8" id="KW-0449">Lipoprotein</keyword>
<comment type="similarity">
    <text evidence="1 7">Belongs to the Lgt family.</text>
</comment>
<evidence type="ECO:0000256" key="6">
    <source>
        <dbReference type="ARBA" id="ARBA00023136"/>
    </source>
</evidence>
<evidence type="ECO:0000313" key="8">
    <source>
        <dbReference type="EMBL" id="PSU93808.1"/>
    </source>
</evidence>
<reference evidence="8 9" key="1">
    <citation type="submission" date="2018-01" db="EMBL/GenBank/DDBJ databases">
        <title>Whole genome sequencing of Histamine producing bacteria.</title>
        <authorList>
            <person name="Butler K."/>
        </authorList>
    </citation>
    <scope>NUCLEOTIDE SEQUENCE [LARGE SCALE GENOMIC DNA]</scope>
    <source>
        <strain evidence="8 9">FS-7.2</strain>
    </source>
</reference>
<dbReference type="PANTHER" id="PTHR30589">
    <property type="entry name" value="PROLIPOPROTEIN DIACYLGLYCERYL TRANSFERASE"/>
    <property type="match status" value="1"/>
</dbReference>
<evidence type="ECO:0000256" key="1">
    <source>
        <dbReference type="ARBA" id="ARBA00007150"/>
    </source>
</evidence>
<dbReference type="GO" id="GO:0008961">
    <property type="term" value="F:phosphatidylglycerol-prolipoprotein diacylglyceryl transferase activity"/>
    <property type="evidence" value="ECO:0007669"/>
    <property type="project" value="UniProtKB-UniRule"/>
</dbReference>
<evidence type="ECO:0000256" key="2">
    <source>
        <dbReference type="ARBA" id="ARBA00022475"/>
    </source>
</evidence>
<dbReference type="EMBL" id="PYNF01000027">
    <property type="protein sequence ID" value="PSU93808.1"/>
    <property type="molecule type" value="Genomic_DNA"/>
</dbReference>
<comment type="function">
    <text evidence="7">Catalyzes the transfer of the diacylglyceryl group from phosphatidylglycerol to the sulfhydryl group of the N-terminal cysteine of a prolipoprotein, the first step in the formation of mature lipoproteins.</text>
</comment>
<dbReference type="HAMAP" id="MF_01147">
    <property type="entry name" value="Lgt"/>
    <property type="match status" value="1"/>
</dbReference>
<dbReference type="RefSeq" id="WP_036794157.1">
    <property type="nucleotide sequence ID" value="NZ_JAUZMX010000001.1"/>
</dbReference>
<evidence type="ECO:0000256" key="7">
    <source>
        <dbReference type="HAMAP-Rule" id="MF_01147"/>
    </source>
</evidence>
<evidence type="ECO:0000256" key="3">
    <source>
        <dbReference type="ARBA" id="ARBA00022679"/>
    </source>
</evidence>
<keyword evidence="5 7" id="KW-1133">Transmembrane helix</keyword>
<feature type="transmembrane region" description="Helical" evidence="7">
    <location>
        <begin position="87"/>
        <end position="110"/>
    </location>
</feature>